<evidence type="ECO:0000313" key="1">
    <source>
        <dbReference type="EMBL" id="KXJ88738.1"/>
    </source>
</evidence>
<dbReference type="PANTHER" id="PTHR28208:SF3">
    <property type="entry name" value="PHOSPHATIDATE PHOSPHATASE APP1"/>
    <property type="match status" value="1"/>
</dbReference>
<dbReference type="PANTHER" id="PTHR28208">
    <property type="entry name" value="PHOSPHATIDATE PHOSPHATASE APP1"/>
    <property type="match status" value="1"/>
</dbReference>
<dbReference type="InParanoid" id="A0A136IV21"/>
<dbReference type="AlphaFoldDB" id="A0A136IV21"/>
<sequence>MAGSVYRAGASAASEIRESYAQTRSREIDHPDTSKITIPGSFPDVAIITKGDEQMVLFPSYAKRHVRNEERQFEVPGGPPSAAAVNMNEQEYWRQEWSKYEDERAVVDVDVRGWIYNPHRGPITRRNRMLIGLARQLSGIPMPSTQQSNN</sequence>
<evidence type="ECO:0000313" key="2">
    <source>
        <dbReference type="Proteomes" id="UP000070501"/>
    </source>
</evidence>
<proteinExistence type="predicted"/>
<dbReference type="InterPro" id="IPR052935">
    <property type="entry name" value="Mg2+_PAP"/>
</dbReference>
<name>A0A136IV21_9PEZI</name>
<dbReference type="STRING" id="196109.A0A136IV21"/>
<dbReference type="GO" id="GO:0030479">
    <property type="term" value="C:actin cortical patch"/>
    <property type="evidence" value="ECO:0007669"/>
    <property type="project" value="TreeGrafter"/>
</dbReference>
<reference evidence="2" key="1">
    <citation type="submission" date="2016-02" db="EMBL/GenBank/DDBJ databases">
        <title>Draft genome sequence of Microdochium bolleyi, a fungal endophyte of beachgrass.</title>
        <authorList>
            <consortium name="DOE Joint Genome Institute"/>
            <person name="David A.S."/>
            <person name="May G."/>
            <person name="Haridas S."/>
            <person name="Lim J."/>
            <person name="Wang M."/>
            <person name="Labutti K."/>
            <person name="Lipzen A."/>
            <person name="Barry K."/>
            <person name="Grigoriev I.V."/>
        </authorList>
    </citation>
    <scope>NUCLEOTIDE SEQUENCE [LARGE SCALE GENOMIC DNA]</scope>
    <source>
        <strain evidence="2">J235TASD1</strain>
    </source>
</reference>
<dbReference type="GO" id="GO:0008195">
    <property type="term" value="F:phosphatidate phosphatase activity"/>
    <property type="evidence" value="ECO:0007669"/>
    <property type="project" value="TreeGrafter"/>
</dbReference>
<keyword evidence="2" id="KW-1185">Reference proteome</keyword>
<gene>
    <name evidence="1" type="ORF">Micbo1qcDRAFT_166179</name>
</gene>
<dbReference type="EMBL" id="KQ964257">
    <property type="protein sequence ID" value="KXJ88738.1"/>
    <property type="molecule type" value="Genomic_DNA"/>
</dbReference>
<organism evidence="1 2">
    <name type="scientific">Microdochium bolleyi</name>
    <dbReference type="NCBI Taxonomy" id="196109"/>
    <lineage>
        <taxon>Eukaryota</taxon>
        <taxon>Fungi</taxon>
        <taxon>Dikarya</taxon>
        <taxon>Ascomycota</taxon>
        <taxon>Pezizomycotina</taxon>
        <taxon>Sordariomycetes</taxon>
        <taxon>Xylariomycetidae</taxon>
        <taxon>Xylariales</taxon>
        <taxon>Microdochiaceae</taxon>
        <taxon>Microdochium</taxon>
    </lineage>
</organism>
<feature type="non-terminal residue" evidence="1">
    <location>
        <position position="150"/>
    </location>
</feature>
<protein>
    <submittedName>
        <fullName evidence="1">Uncharacterized protein</fullName>
    </submittedName>
</protein>
<accession>A0A136IV21</accession>
<dbReference type="OrthoDB" id="10259843at2759"/>
<dbReference type="Proteomes" id="UP000070501">
    <property type="component" value="Unassembled WGS sequence"/>
</dbReference>